<comment type="caution">
    <text evidence="2">The sequence shown here is derived from an EMBL/GenBank/DDBJ whole genome shotgun (WGS) entry which is preliminary data.</text>
</comment>
<feature type="compositionally biased region" description="Basic and acidic residues" evidence="1">
    <location>
        <begin position="24"/>
        <end position="39"/>
    </location>
</feature>
<accession>A0A0G0ZDT7</accession>
<protein>
    <submittedName>
        <fullName evidence="2">Uncharacterized protein</fullName>
    </submittedName>
</protein>
<feature type="region of interest" description="Disordered" evidence="1">
    <location>
        <begin position="1"/>
        <end position="45"/>
    </location>
</feature>
<name>A0A0G0ZDT7_9BACT</name>
<sequence>VQTQEQAPIQKTPTPAEQSVPEQVEVKPEETQTEEKTEGGETTNG</sequence>
<dbReference type="AlphaFoldDB" id="A0A0G0ZDT7"/>
<evidence type="ECO:0000313" key="3">
    <source>
        <dbReference type="Proteomes" id="UP000034753"/>
    </source>
</evidence>
<dbReference type="EMBL" id="LCBN01000082">
    <property type="protein sequence ID" value="KKS11168.1"/>
    <property type="molecule type" value="Genomic_DNA"/>
</dbReference>
<dbReference type="Proteomes" id="UP000034753">
    <property type="component" value="Unassembled WGS sequence"/>
</dbReference>
<evidence type="ECO:0000256" key="1">
    <source>
        <dbReference type="SAM" id="MobiDB-lite"/>
    </source>
</evidence>
<reference evidence="2 3" key="1">
    <citation type="journal article" date="2015" name="Nature">
        <title>rRNA introns, odd ribosomes, and small enigmatic genomes across a large radiation of phyla.</title>
        <authorList>
            <person name="Brown C.T."/>
            <person name="Hug L.A."/>
            <person name="Thomas B.C."/>
            <person name="Sharon I."/>
            <person name="Castelle C.J."/>
            <person name="Singh A."/>
            <person name="Wilkins M.J."/>
            <person name="Williams K.H."/>
            <person name="Banfield J.F."/>
        </authorList>
    </citation>
    <scope>NUCLEOTIDE SEQUENCE [LARGE SCALE GENOMIC DNA]</scope>
</reference>
<gene>
    <name evidence="2" type="ORF">UU67_C0082G0011</name>
</gene>
<feature type="non-terminal residue" evidence="2">
    <location>
        <position position="1"/>
    </location>
</feature>
<feature type="compositionally biased region" description="Polar residues" evidence="1">
    <location>
        <begin position="1"/>
        <end position="17"/>
    </location>
</feature>
<organism evidence="2 3">
    <name type="scientific">Candidatus Daviesbacteria bacterium GW2011_GWB1_41_5</name>
    <dbReference type="NCBI Taxonomy" id="1618429"/>
    <lineage>
        <taxon>Bacteria</taxon>
        <taxon>Candidatus Daviesiibacteriota</taxon>
    </lineage>
</organism>
<proteinExistence type="predicted"/>
<evidence type="ECO:0000313" key="2">
    <source>
        <dbReference type="EMBL" id="KKS11168.1"/>
    </source>
</evidence>